<dbReference type="PANTHER" id="PTHR43709:SF2">
    <property type="entry name" value="DUF453 DOMAIN PROTEIN (AFU_ORTHOLOGUE AFUA_6G00360)"/>
    <property type="match status" value="1"/>
</dbReference>
<dbReference type="GO" id="GO:0016853">
    <property type="term" value="F:isomerase activity"/>
    <property type="evidence" value="ECO:0007669"/>
    <property type="project" value="UniProtKB-KW"/>
</dbReference>
<dbReference type="Gene3D" id="3.10.310.10">
    <property type="entry name" value="Diaminopimelate Epimerase, Chain A, domain 1"/>
    <property type="match status" value="2"/>
</dbReference>
<sequence>MQTEVTALPVSIVRGGTSKGIFIMKNALPADPALRDRVILSVFGSPDLRQIDGLGGADPLTSKLAIIAPASRPDADVDYIFGQVSLSEAFIDYGGNCGNISAAVGAFAIQKGMIAADAPLTRVRIHMVNTGRVLIADVPVADGMPRVEGDCCIDGVPGSGARIEIDWADCGGETTGALLPSGAPCDTIEAGGRTYQVSIIDAGNVTVFIDAGALGLRGTETPAEIGGDAQRMALIEEIRAKAAQRIGLIDDWREAAQRIPYAPFFSIVSSPHTHDTFNGKHIEAGQCDIVSRLVFMQALHKAHPVTGTVALGAAARIPGTLVYQRMAPAAHAGDRLRIGHPSGVIVTDCAVERQGETYRLRKSRVTRTARILLDGQFYLRNSLLAPTSDGQ</sequence>
<dbReference type="HOGENOM" id="CLU_026443_2_1_6"/>
<dbReference type="SUPFAM" id="SSF54506">
    <property type="entry name" value="Diaminopimelate epimerase-like"/>
    <property type="match status" value="2"/>
</dbReference>
<keyword evidence="2" id="KW-0413">Isomerase</keyword>
<dbReference type="PANTHER" id="PTHR43709">
    <property type="entry name" value="ACONITATE ISOMERASE-RELATED"/>
    <property type="match status" value="1"/>
</dbReference>
<accession>A0A076LYG6</accession>
<dbReference type="AlphaFoldDB" id="A0A076LYG6"/>
<organism evidence="3 4">
    <name type="scientific">Edwardsiella anguillarum ET080813</name>
    <dbReference type="NCBI Taxonomy" id="667120"/>
    <lineage>
        <taxon>Bacteria</taxon>
        <taxon>Pseudomonadati</taxon>
        <taxon>Pseudomonadota</taxon>
        <taxon>Gammaproteobacteria</taxon>
        <taxon>Enterobacterales</taxon>
        <taxon>Hafniaceae</taxon>
        <taxon>Edwardsiella</taxon>
    </lineage>
</organism>
<dbReference type="RefSeq" id="WP_034164894.1">
    <property type="nucleotide sequence ID" value="NZ_CP006664.1"/>
</dbReference>
<evidence type="ECO:0000256" key="1">
    <source>
        <dbReference type="ARBA" id="ARBA00007673"/>
    </source>
</evidence>
<protein>
    <recommendedName>
        <fullName evidence="5">3-methylitaconate isomerase</fullName>
    </recommendedName>
</protein>
<dbReference type="Pfam" id="PF04303">
    <property type="entry name" value="PrpF"/>
    <property type="match status" value="1"/>
</dbReference>
<name>A0A076LYG6_9GAMM</name>
<evidence type="ECO:0000313" key="4">
    <source>
        <dbReference type="Proteomes" id="UP000028681"/>
    </source>
</evidence>
<dbReference type="KEGG" id="ete:ETEE_4041"/>
<proteinExistence type="inferred from homology"/>
<comment type="similarity">
    <text evidence="1">Belongs to the PrpF family.</text>
</comment>
<evidence type="ECO:0000313" key="3">
    <source>
        <dbReference type="EMBL" id="AIJ10449.1"/>
    </source>
</evidence>
<dbReference type="Proteomes" id="UP000028681">
    <property type="component" value="Chromosome"/>
</dbReference>
<dbReference type="EMBL" id="CP006664">
    <property type="protein sequence ID" value="AIJ10449.1"/>
    <property type="molecule type" value="Genomic_DNA"/>
</dbReference>
<evidence type="ECO:0000256" key="2">
    <source>
        <dbReference type="ARBA" id="ARBA00023235"/>
    </source>
</evidence>
<dbReference type="InterPro" id="IPR007400">
    <property type="entry name" value="PrpF-like"/>
</dbReference>
<gene>
    <name evidence="3" type="ORF">ETEE_4041</name>
</gene>
<dbReference type="GeneID" id="33941378"/>
<evidence type="ECO:0008006" key="5">
    <source>
        <dbReference type="Google" id="ProtNLM"/>
    </source>
</evidence>
<reference evidence="3 4" key="1">
    <citation type="journal article" date="2012" name="PLoS ONE">
        <title>Edwardsiella comparative phylogenomics reveal the new intra/inter-species taxonomic relationships, virulence evolution and niche adaptation mechanisms.</title>
        <authorList>
            <person name="Yang M."/>
            <person name="Lv Y."/>
            <person name="Xiao J."/>
            <person name="Wu H."/>
            <person name="Zheng H."/>
            <person name="Liu Q."/>
            <person name="Zhang Y."/>
            <person name="Wang Q."/>
        </authorList>
    </citation>
    <scope>NUCLEOTIDE SEQUENCE [LARGE SCALE GENOMIC DNA]</scope>
    <source>
        <strain evidence="4">080813</strain>
    </source>
</reference>